<dbReference type="Pfam" id="PF01192">
    <property type="entry name" value="RNA_pol_Rpb6"/>
    <property type="match status" value="1"/>
</dbReference>
<keyword evidence="4 8" id="KW-0808">Transferase</keyword>
<comment type="catalytic activity">
    <reaction evidence="7">
        <text>RNA(n) + a ribonucleoside 5'-triphosphate = RNA(n+1) + diphosphate</text>
        <dbReference type="Rhea" id="RHEA:21248"/>
        <dbReference type="Rhea" id="RHEA-COMP:14527"/>
        <dbReference type="Rhea" id="RHEA-COMP:17342"/>
        <dbReference type="ChEBI" id="CHEBI:33019"/>
        <dbReference type="ChEBI" id="CHEBI:61557"/>
        <dbReference type="ChEBI" id="CHEBI:140395"/>
        <dbReference type="EC" id="2.7.7.6"/>
    </reaction>
</comment>
<gene>
    <name evidence="8" type="primary">rpoZ</name>
    <name evidence="8" type="ORF">CARN7_1596</name>
</gene>
<dbReference type="SUPFAM" id="SSF63562">
    <property type="entry name" value="RPB6/omega subunit-like"/>
    <property type="match status" value="1"/>
</dbReference>
<dbReference type="InterPro" id="IPR006110">
    <property type="entry name" value="Pol_omega/Rpo6/RPB6"/>
</dbReference>
<accession>E6QU77</accession>
<dbReference type="NCBIfam" id="TIGR00690">
    <property type="entry name" value="rpoZ"/>
    <property type="match status" value="1"/>
</dbReference>
<evidence type="ECO:0000256" key="4">
    <source>
        <dbReference type="ARBA" id="ARBA00022679"/>
    </source>
</evidence>
<keyword evidence="3 8" id="KW-0240">DNA-directed RNA polymerase</keyword>
<dbReference type="GO" id="GO:0003899">
    <property type="term" value="F:DNA-directed RNA polymerase activity"/>
    <property type="evidence" value="ECO:0007669"/>
    <property type="project" value="UniProtKB-EC"/>
</dbReference>
<dbReference type="EC" id="2.7.7.6" evidence="2"/>
<evidence type="ECO:0000256" key="5">
    <source>
        <dbReference type="ARBA" id="ARBA00022695"/>
    </source>
</evidence>
<sequence length="72" mass="8003">MESDMARVTVEDCMDKFENRFELTLAATYRARQLANGQAPKVDAGRDKPAVVALREIAMGKVGPEILHRTRG</sequence>
<comment type="caution">
    <text evidence="8">The sequence shown here is derived from an EMBL/GenBank/DDBJ whole genome shotgun (WGS) entry which is preliminary data.</text>
</comment>
<evidence type="ECO:0000256" key="1">
    <source>
        <dbReference type="ARBA" id="ARBA00006711"/>
    </source>
</evidence>
<dbReference type="InterPro" id="IPR036161">
    <property type="entry name" value="RPB6/omega-like_sf"/>
</dbReference>
<keyword evidence="5 8" id="KW-0548">Nucleotidyltransferase</keyword>
<reference evidence="8" key="1">
    <citation type="submission" date="2009-10" db="EMBL/GenBank/DDBJ databases">
        <title>Diversity of trophic interactions inside an arsenic-rich microbial ecosystem.</title>
        <authorList>
            <person name="Bertin P.N."/>
            <person name="Heinrich-Salmeron A."/>
            <person name="Pelletier E."/>
            <person name="Goulhen-Chollet F."/>
            <person name="Arsene-Ploetze F."/>
            <person name="Gallien S."/>
            <person name="Calteau A."/>
            <person name="Vallenet D."/>
            <person name="Casiot C."/>
            <person name="Chane-Woon-Ming B."/>
            <person name="Giloteaux L."/>
            <person name="Barakat M."/>
            <person name="Bonnefoy V."/>
            <person name="Bruneel O."/>
            <person name="Chandler M."/>
            <person name="Cleiss J."/>
            <person name="Duran R."/>
            <person name="Elbaz-Poulichet F."/>
            <person name="Fonknechten N."/>
            <person name="Lauga B."/>
            <person name="Mornico D."/>
            <person name="Ortet P."/>
            <person name="Schaeffer C."/>
            <person name="Siguier P."/>
            <person name="Alexander Thil Smith A."/>
            <person name="Van Dorsselaer A."/>
            <person name="Weissenbach J."/>
            <person name="Medigue C."/>
            <person name="Le Paslier D."/>
        </authorList>
    </citation>
    <scope>NUCLEOTIDE SEQUENCE</scope>
</reference>
<dbReference type="InterPro" id="IPR003716">
    <property type="entry name" value="DNA-dir_RNA_pol_omega"/>
</dbReference>
<name>E6QU77_9ZZZZ</name>
<dbReference type="PANTHER" id="PTHR34476">
    <property type="entry name" value="DNA-DIRECTED RNA POLYMERASE SUBUNIT OMEGA"/>
    <property type="match status" value="1"/>
</dbReference>
<protein>
    <recommendedName>
        <fullName evidence="2">DNA-directed RNA polymerase</fullName>
        <ecNumber evidence="2">2.7.7.6</ecNumber>
    </recommendedName>
</protein>
<dbReference type="GO" id="GO:0000428">
    <property type="term" value="C:DNA-directed RNA polymerase complex"/>
    <property type="evidence" value="ECO:0007669"/>
    <property type="project" value="UniProtKB-KW"/>
</dbReference>
<evidence type="ECO:0000256" key="3">
    <source>
        <dbReference type="ARBA" id="ARBA00022478"/>
    </source>
</evidence>
<dbReference type="PANTHER" id="PTHR34476:SF1">
    <property type="entry name" value="DNA-DIRECTED RNA POLYMERASE SUBUNIT OMEGA"/>
    <property type="match status" value="1"/>
</dbReference>
<dbReference type="SMART" id="SM01409">
    <property type="entry name" value="RNA_pol_Rpb6"/>
    <property type="match status" value="1"/>
</dbReference>
<dbReference type="EMBL" id="CABR01000106">
    <property type="protein sequence ID" value="CBI10799.1"/>
    <property type="molecule type" value="Genomic_DNA"/>
</dbReference>
<dbReference type="GO" id="GO:0003677">
    <property type="term" value="F:DNA binding"/>
    <property type="evidence" value="ECO:0007669"/>
    <property type="project" value="InterPro"/>
</dbReference>
<dbReference type="AlphaFoldDB" id="E6QU77"/>
<keyword evidence="6" id="KW-0804">Transcription</keyword>
<evidence type="ECO:0000256" key="7">
    <source>
        <dbReference type="ARBA" id="ARBA00048552"/>
    </source>
</evidence>
<evidence type="ECO:0000256" key="2">
    <source>
        <dbReference type="ARBA" id="ARBA00012418"/>
    </source>
</evidence>
<dbReference type="GO" id="GO:0006351">
    <property type="term" value="P:DNA-templated transcription"/>
    <property type="evidence" value="ECO:0007669"/>
    <property type="project" value="InterPro"/>
</dbReference>
<proteinExistence type="inferred from homology"/>
<evidence type="ECO:0000313" key="8">
    <source>
        <dbReference type="EMBL" id="CBI10799.1"/>
    </source>
</evidence>
<dbReference type="Gene3D" id="3.90.940.10">
    <property type="match status" value="1"/>
</dbReference>
<organism evidence="8">
    <name type="scientific">mine drainage metagenome</name>
    <dbReference type="NCBI Taxonomy" id="410659"/>
    <lineage>
        <taxon>unclassified sequences</taxon>
        <taxon>metagenomes</taxon>
        <taxon>ecological metagenomes</taxon>
    </lineage>
</organism>
<dbReference type="HAMAP" id="MF_00366">
    <property type="entry name" value="RNApol_bact_RpoZ"/>
    <property type="match status" value="1"/>
</dbReference>
<comment type="similarity">
    <text evidence="1">Belongs to the RNA polymerase subunit omega family.</text>
</comment>
<evidence type="ECO:0000256" key="6">
    <source>
        <dbReference type="ARBA" id="ARBA00023163"/>
    </source>
</evidence>